<dbReference type="EMBL" id="QHKS01000005">
    <property type="protein sequence ID" value="RDK03201.1"/>
    <property type="molecule type" value="Genomic_DNA"/>
</dbReference>
<evidence type="ECO:0000313" key="2">
    <source>
        <dbReference type="Proteomes" id="UP000254875"/>
    </source>
</evidence>
<accession>A0A370NC68</accession>
<keyword evidence="2" id="KW-1185">Reference proteome</keyword>
<dbReference type="InterPro" id="IPR016084">
    <property type="entry name" value="Haem_Oase-like_multi-hlx"/>
</dbReference>
<comment type="caution">
    <text evidence="1">The sequence shown here is derived from an EMBL/GenBank/DDBJ whole genome shotgun (WGS) entry which is preliminary data.</text>
</comment>
<dbReference type="Proteomes" id="UP000254875">
    <property type="component" value="Unassembled WGS sequence"/>
</dbReference>
<evidence type="ECO:0000313" key="1">
    <source>
        <dbReference type="EMBL" id="RDK03201.1"/>
    </source>
</evidence>
<dbReference type="RefSeq" id="WP_115100593.1">
    <property type="nucleotide sequence ID" value="NZ_QHKS01000005.1"/>
</dbReference>
<protein>
    <submittedName>
        <fullName evidence="1">Uncharacterized protein</fullName>
    </submittedName>
</protein>
<proteinExistence type="predicted"/>
<dbReference type="Gene3D" id="1.20.910.10">
    <property type="entry name" value="Heme oxygenase-like"/>
    <property type="match status" value="1"/>
</dbReference>
<dbReference type="OrthoDB" id="4038180at2"/>
<gene>
    <name evidence="1" type="ORF">DLM46_09995</name>
</gene>
<dbReference type="AlphaFoldDB" id="A0A370NC68"/>
<name>A0A370NC68_9BURK</name>
<sequence>MSVKVDSLVSKIKNHRCYTHPVFLNWAKANPEPEVIGALFHQIQNFCAATRPGWNFPAALKEHGLQEQSTLMLEIVESEGGHGPELATMAGFIVNQAAGNPIFAELYDQKATEAKLKEFSDQILGTLPGYDRATGLTSQVRRAIAVFDGRKDTDIAATYRNLGVALALEMISNRQLIPGEKHCLVDSGLYRTDLDAPEMHYLLEHWGEVGAEEQHERNARAAVAPALESEYAALVVEGAEDFLDSLASMWDLLDSSLLQSGYRDNRIAA</sequence>
<organism evidence="1 2">
    <name type="scientific">Paraburkholderia lacunae</name>
    <dbReference type="NCBI Taxonomy" id="2211104"/>
    <lineage>
        <taxon>Bacteria</taxon>
        <taxon>Pseudomonadati</taxon>
        <taxon>Pseudomonadota</taxon>
        <taxon>Betaproteobacteria</taxon>
        <taxon>Burkholderiales</taxon>
        <taxon>Burkholderiaceae</taxon>
        <taxon>Paraburkholderia</taxon>
    </lineage>
</organism>
<reference evidence="2" key="1">
    <citation type="submission" date="2018-05" db="EMBL/GenBank/DDBJ databases">
        <authorList>
            <person name="Feng T."/>
        </authorList>
    </citation>
    <scope>NUCLEOTIDE SEQUENCE [LARGE SCALE GENOMIC DNA]</scope>
    <source>
        <strain evidence="2">S27</strain>
    </source>
</reference>